<evidence type="ECO:0000259" key="7">
    <source>
        <dbReference type="PROSITE" id="PS51369"/>
    </source>
</evidence>
<feature type="compositionally biased region" description="Polar residues" evidence="6">
    <location>
        <begin position="485"/>
        <end position="502"/>
    </location>
</feature>
<evidence type="ECO:0000313" key="9">
    <source>
        <dbReference type="RefSeq" id="XP_010426208.1"/>
    </source>
</evidence>
<keyword evidence="8" id="KW-1185">Reference proteome</keyword>
<feature type="region of interest" description="Disordered" evidence="6">
    <location>
        <begin position="423"/>
        <end position="514"/>
    </location>
</feature>
<feature type="region of interest" description="Disordered" evidence="6">
    <location>
        <begin position="276"/>
        <end position="319"/>
    </location>
</feature>
<dbReference type="InterPro" id="IPR005333">
    <property type="entry name" value="Transcription_factor_TCP"/>
</dbReference>
<feature type="domain" description="TCP" evidence="7">
    <location>
        <begin position="123"/>
        <end position="177"/>
    </location>
</feature>
<evidence type="ECO:0000256" key="2">
    <source>
        <dbReference type="ARBA" id="ARBA00023015"/>
    </source>
</evidence>
<feature type="region of interest" description="Disordered" evidence="6">
    <location>
        <begin position="1"/>
        <end position="131"/>
    </location>
</feature>
<evidence type="ECO:0000256" key="3">
    <source>
        <dbReference type="ARBA" id="ARBA00023125"/>
    </source>
</evidence>
<feature type="region of interest" description="Disordered" evidence="6">
    <location>
        <begin position="225"/>
        <end position="246"/>
    </location>
</feature>
<dbReference type="PROSITE" id="PS51369">
    <property type="entry name" value="TCP"/>
    <property type="match status" value="1"/>
</dbReference>
<feature type="compositionally biased region" description="Gly residues" evidence="6">
    <location>
        <begin position="447"/>
        <end position="458"/>
    </location>
</feature>
<proteinExistence type="predicted"/>
<gene>
    <name evidence="9" type="primary">LOC104711227</name>
</gene>
<reference evidence="9" key="2">
    <citation type="submission" date="2025-08" db="UniProtKB">
        <authorList>
            <consortium name="RefSeq"/>
        </authorList>
    </citation>
    <scope>IDENTIFICATION</scope>
    <source>
        <tissue evidence="9">Leaf</tissue>
    </source>
</reference>
<dbReference type="PANTHER" id="PTHR31072:SF218">
    <property type="entry name" value="TRANSCRIPTION FACTOR TCP11-RELATED"/>
    <property type="match status" value="1"/>
</dbReference>
<reference evidence="8" key="1">
    <citation type="journal article" date="2014" name="Nat. Commun.">
        <title>The emerging biofuel crop Camelina sativa retains a highly undifferentiated hexaploid genome structure.</title>
        <authorList>
            <person name="Kagale S."/>
            <person name="Koh C."/>
            <person name="Nixon J."/>
            <person name="Bollina V."/>
            <person name="Clarke W.E."/>
            <person name="Tuteja R."/>
            <person name="Spillane C."/>
            <person name="Robinson S.J."/>
            <person name="Links M.G."/>
            <person name="Clarke C."/>
            <person name="Higgins E.E."/>
            <person name="Huebert T."/>
            <person name="Sharpe A.G."/>
            <person name="Parkin I.A."/>
        </authorList>
    </citation>
    <scope>NUCLEOTIDE SEQUENCE [LARGE SCALE GENOMIC DNA]</scope>
    <source>
        <strain evidence="8">cv. DH55</strain>
    </source>
</reference>
<keyword evidence="3" id="KW-0238">DNA-binding</keyword>
<name>A0ABM0TGS9_CAMSA</name>
<feature type="compositionally biased region" description="Basic residues" evidence="6">
    <location>
        <begin position="465"/>
        <end position="482"/>
    </location>
</feature>
<dbReference type="RefSeq" id="XP_010426208.1">
    <property type="nucleotide sequence ID" value="XM_010427906.2"/>
</dbReference>
<dbReference type="Pfam" id="PF03634">
    <property type="entry name" value="TCP"/>
    <property type="match status" value="1"/>
</dbReference>
<keyword evidence="5" id="KW-0539">Nucleus</keyword>
<organism evidence="8 9">
    <name type="scientific">Camelina sativa</name>
    <name type="common">False flax</name>
    <name type="synonym">Myagrum sativum</name>
    <dbReference type="NCBI Taxonomy" id="90675"/>
    <lineage>
        <taxon>Eukaryota</taxon>
        <taxon>Viridiplantae</taxon>
        <taxon>Streptophyta</taxon>
        <taxon>Embryophyta</taxon>
        <taxon>Tracheophyta</taxon>
        <taxon>Spermatophyta</taxon>
        <taxon>Magnoliopsida</taxon>
        <taxon>eudicotyledons</taxon>
        <taxon>Gunneridae</taxon>
        <taxon>Pentapetalae</taxon>
        <taxon>rosids</taxon>
        <taxon>malvids</taxon>
        <taxon>Brassicales</taxon>
        <taxon>Brassicaceae</taxon>
        <taxon>Camelineae</taxon>
        <taxon>Camelina</taxon>
    </lineage>
</organism>
<sequence>MQKPTSSILNVIMDGGDNVGGGGDDHHRHLHHHHRPTFPFQLLGKRDPDDNHQQQQQQQPSPSSSSSLFSLHQHQQLSQSQPQPQLQQKPQPQTTTQKELSQTQEDSTAVVAAKKPPLKRASTKDRHTKVDGRGRRIRMPALCAARVFQLTRELGHKSDGETIEWLLQQAEPSVIAATGTGTIPANFTSLNISLRSSGSSMSLPSHFRSAASTFSPNNIFSPAMLQQQQQQQRGGGGGGFLHHPHLQGRATTSSLFPGIDNFLPTTSFLNFHNQTKQEGDQDSDELSSEKKRRLQTTSDLQLQQQHQHDQIGSYTLQSSNSGSTATAAAAAAQQIPGNFWMVAAAAAAAGGGNNNQTGGLMTASIGGSGGNGGGEPVWTFPSINTAAAALYRSGVSGVSGGAVSSGLHFMNFTAPMAFLTGQQQQQQLATTSNHEINEDNNNNNNNEGGGGGGRSDGGGGDHHSTQRHHHHQQQQQQHHHHNILSGLNQYGRQVSGESQASGSLGGGDEEDPQD</sequence>
<keyword evidence="2" id="KW-0805">Transcription regulation</keyword>
<feature type="compositionally biased region" description="Basic and acidic residues" evidence="6">
    <location>
        <begin position="122"/>
        <end position="131"/>
    </location>
</feature>
<evidence type="ECO:0000256" key="4">
    <source>
        <dbReference type="ARBA" id="ARBA00023163"/>
    </source>
</evidence>
<evidence type="ECO:0000256" key="5">
    <source>
        <dbReference type="ARBA" id="ARBA00023242"/>
    </source>
</evidence>
<evidence type="ECO:0000256" key="6">
    <source>
        <dbReference type="SAM" id="MobiDB-lite"/>
    </source>
</evidence>
<feature type="compositionally biased region" description="Low complexity" evidence="6">
    <location>
        <begin position="53"/>
        <end position="93"/>
    </location>
</feature>
<evidence type="ECO:0000313" key="8">
    <source>
        <dbReference type="Proteomes" id="UP000694864"/>
    </source>
</evidence>
<accession>A0ABM0TGS9</accession>
<dbReference type="Proteomes" id="UP000694864">
    <property type="component" value="Chromosome 9"/>
</dbReference>
<protein>
    <submittedName>
        <fullName evidence="9">Transcription factor TCP14-like</fullName>
    </submittedName>
</protein>
<dbReference type="PANTHER" id="PTHR31072">
    <property type="entry name" value="TRANSCRIPTION FACTOR TCP4-RELATED"/>
    <property type="match status" value="1"/>
</dbReference>
<dbReference type="GeneID" id="104711227"/>
<evidence type="ECO:0000256" key="1">
    <source>
        <dbReference type="ARBA" id="ARBA00004123"/>
    </source>
</evidence>
<comment type="subcellular location">
    <subcellularLocation>
        <location evidence="1">Nucleus</location>
    </subcellularLocation>
</comment>
<feature type="compositionally biased region" description="Polar residues" evidence="6">
    <location>
        <begin position="94"/>
        <end position="107"/>
    </location>
</feature>
<dbReference type="InterPro" id="IPR017887">
    <property type="entry name" value="TF_TCP_subgr"/>
</dbReference>
<keyword evidence="4" id="KW-0804">Transcription</keyword>